<name>A0A7Y6M7Z9_9ACTN</name>
<comment type="caution">
    <text evidence="1">The sequence shown here is derived from an EMBL/GenBank/DDBJ whole genome shotgun (WGS) entry which is preliminary data.</text>
</comment>
<dbReference type="EMBL" id="JABWGN010000017">
    <property type="protein sequence ID" value="NUW36889.1"/>
    <property type="molecule type" value="Genomic_DNA"/>
</dbReference>
<protein>
    <recommendedName>
        <fullName evidence="3">TFIIS-type domain-containing protein</fullName>
    </recommendedName>
</protein>
<reference evidence="1 2" key="1">
    <citation type="submission" date="2020-06" db="EMBL/GenBank/DDBJ databases">
        <title>Nonomuraea sp. SMC257, a novel actinomycete isolated from soil.</title>
        <authorList>
            <person name="Chanama M."/>
        </authorList>
    </citation>
    <scope>NUCLEOTIDE SEQUENCE [LARGE SCALE GENOMIC DNA]</scope>
    <source>
        <strain evidence="1 2">SMC257</strain>
    </source>
</reference>
<organism evidence="1 2">
    <name type="scientific">Nonomuraea montanisoli</name>
    <dbReference type="NCBI Taxonomy" id="2741721"/>
    <lineage>
        <taxon>Bacteria</taxon>
        <taxon>Bacillati</taxon>
        <taxon>Actinomycetota</taxon>
        <taxon>Actinomycetes</taxon>
        <taxon>Streptosporangiales</taxon>
        <taxon>Streptosporangiaceae</taxon>
        <taxon>Nonomuraea</taxon>
    </lineage>
</organism>
<accession>A0A7Y6M7Z9</accession>
<dbReference type="RefSeq" id="WP_175594327.1">
    <property type="nucleotide sequence ID" value="NZ_JABWGN010000017.1"/>
</dbReference>
<sequence>MTTPQLACPLCRHTEFLQQQGRISSKHNFVQNPVTLMICKQCNYVLPFWEGKSIYLS</sequence>
<proteinExistence type="predicted"/>
<evidence type="ECO:0008006" key="3">
    <source>
        <dbReference type="Google" id="ProtNLM"/>
    </source>
</evidence>
<keyword evidence="2" id="KW-1185">Reference proteome</keyword>
<dbReference type="AlphaFoldDB" id="A0A7Y6M7Z9"/>
<gene>
    <name evidence="1" type="ORF">HTZ77_36605</name>
</gene>
<evidence type="ECO:0000313" key="1">
    <source>
        <dbReference type="EMBL" id="NUW36889.1"/>
    </source>
</evidence>
<evidence type="ECO:0000313" key="2">
    <source>
        <dbReference type="Proteomes" id="UP000586042"/>
    </source>
</evidence>
<dbReference type="Proteomes" id="UP000586042">
    <property type="component" value="Unassembled WGS sequence"/>
</dbReference>